<dbReference type="RefSeq" id="WP_130492407.1">
    <property type="nucleotide sequence ID" value="NZ_SGXD01000002.1"/>
</dbReference>
<evidence type="ECO:0000313" key="1">
    <source>
        <dbReference type="EMBL" id="RZS89865.1"/>
    </source>
</evidence>
<dbReference type="PANTHER" id="PTHR12697:SF5">
    <property type="entry name" value="DEOXYHYPUSINE HYDROXYLASE"/>
    <property type="match status" value="1"/>
</dbReference>
<name>A0A4Q7NS81_9ACTN</name>
<keyword evidence="2" id="KW-1185">Reference proteome</keyword>
<organism evidence="1 2">
    <name type="scientific">Motilibacter rhizosphaerae</name>
    <dbReference type="NCBI Taxonomy" id="598652"/>
    <lineage>
        <taxon>Bacteria</taxon>
        <taxon>Bacillati</taxon>
        <taxon>Actinomycetota</taxon>
        <taxon>Actinomycetes</taxon>
        <taxon>Motilibacterales</taxon>
        <taxon>Motilibacteraceae</taxon>
        <taxon>Motilibacter</taxon>
    </lineage>
</organism>
<dbReference type="InterPro" id="IPR011989">
    <property type="entry name" value="ARM-like"/>
</dbReference>
<dbReference type="SUPFAM" id="SSF48371">
    <property type="entry name" value="ARM repeat"/>
    <property type="match status" value="1"/>
</dbReference>
<accession>A0A4Q7NS81</accession>
<dbReference type="SMART" id="SM00567">
    <property type="entry name" value="EZ_HEAT"/>
    <property type="match status" value="6"/>
</dbReference>
<dbReference type="GO" id="GO:0016491">
    <property type="term" value="F:oxidoreductase activity"/>
    <property type="evidence" value="ECO:0007669"/>
    <property type="project" value="TreeGrafter"/>
</dbReference>
<proteinExistence type="predicted"/>
<sequence length="379" mass="38245">MSAGQALRLALLAVAVLAAGPGLALVLRRLVRHRREARQARLLGPLRPLVLEAASGDEPEAAASLSDLDAEHWAAVQPMVLSLLAKVRGPGRHELAVLLARRGVLDAAVRDAQHARSPVVRARSAQLLGAAGEDAPEGSRSVLVALLGDRDRDVRAVAARSLGHLGDASVAPALLDAVGRAERRLPARTASHALLRLGPSVAPVLAAATTAPSAAVRATAAEVLGRLGAVRCTAEIAAALADPELDVRVRAARALGRLGSREALEPLVRAADATSPAALRAAAARALGEVAAPDGIAVLATLVADPSHLVAVEAAAALAAVGGPGVGALLDLAGDGAPRDGEGALTAGSAAYAEEALGRFALAAQDCDLMEELDARRAS</sequence>
<dbReference type="AlphaFoldDB" id="A0A4Q7NS81"/>
<dbReference type="Gene3D" id="1.25.10.10">
    <property type="entry name" value="Leucine-rich Repeat Variant"/>
    <property type="match status" value="2"/>
</dbReference>
<dbReference type="EMBL" id="SGXD01000002">
    <property type="protein sequence ID" value="RZS89865.1"/>
    <property type="molecule type" value="Genomic_DNA"/>
</dbReference>
<protein>
    <submittedName>
        <fullName evidence="1">HEAT repeat protein</fullName>
    </submittedName>
</protein>
<evidence type="ECO:0000313" key="2">
    <source>
        <dbReference type="Proteomes" id="UP000293638"/>
    </source>
</evidence>
<dbReference type="Proteomes" id="UP000293638">
    <property type="component" value="Unassembled WGS sequence"/>
</dbReference>
<dbReference type="InterPro" id="IPR016024">
    <property type="entry name" value="ARM-type_fold"/>
</dbReference>
<reference evidence="1 2" key="1">
    <citation type="submission" date="2019-02" db="EMBL/GenBank/DDBJ databases">
        <title>Genomic Encyclopedia of Type Strains, Phase IV (KMG-IV): sequencing the most valuable type-strain genomes for metagenomic binning, comparative biology and taxonomic classification.</title>
        <authorList>
            <person name="Goeker M."/>
        </authorList>
    </citation>
    <scope>NUCLEOTIDE SEQUENCE [LARGE SCALE GENOMIC DNA]</scope>
    <source>
        <strain evidence="1 2">DSM 45622</strain>
    </source>
</reference>
<gene>
    <name evidence="1" type="ORF">EV189_1641</name>
</gene>
<comment type="caution">
    <text evidence="1">The sequence shown here is derived from an EMBL/GenBank/DDBJ whole genome shotgun (WGS) entry which is preliminary data.</text>
</comment>
<dbReference type="InterPro" id="IPR004155">
    <property type="entry name" value="PBS_lyase_HEAT"/>
</dbReference>
<dbReference type="Pfam" id="PF13646">
    <property type="entry name" value="HEAT_2"/>
    <property type="match status" value="2"/>
</dbReference>
<dbReference type="PANTHER" id="PTHR12697">
    <property type="entry name" value="PBS LYASE HEAT-LIKE PROTEIN"/>
    <property type="match status" value="1"/>
</dbReference>